<sequence length="318" mass="37471">MRKVKSMIANTTIENNIKNAYISAFEMNDKSLKDLIIINTKCLIDDKIQRYVYIDSNRLRDELIYYKFYGEKLSSKNIINILLPVILSNTNADKSEEVVIDLVSKYIRFLKIEENTYEYILSAICYNIIIHKLIENKNVEYEELLQSAKEKIIGFTMELDKSQVVKFQMERIKAIQIIDKYIDLKVYEYEEDKVLINMLNVLYDIYIEDREISDNGILSIKKSILSILNFEENLNINNIDFTLSMAEYVIKLRKYIINKKIYNNRVDPRSLIKLEVGEITIDPIFNQIEIIKKDFKNDILEIGVKAKSGIYNLKFKKS</sequence>
<organism evidence="1 2">
    <name type="scientific">Romboutsia hominis</name>
    <dbReference type="NCBI Taxonomy" id="1507512"/>
    <lineage>
        <taxon>Bacteria</taxon>
        <taxon>Bacillati</taxon>
        <taxon>Bacillota</taxon>
        <taxon>Clostridia</taxon>
        <taxon>Peptostreptococcales</taxon>
        <taxon>Peptostreptococcaceae</taxon>
        <taxon>Romboutsia</taxon>
    </lineage>
</organism>
<protein>
    <submittedName>
        <fullName evidence="1">Uncharacterized protein</fullName>
    </submittedName>
</protein>
<name>A0A2P2BUJ3_9FIRM</name>
<dbReference type="RefSeq" id="WP_240294285.1">
    <property type="nucleotide sequence ID" value="NZ_JAKNTL010000002.1"/>
</dbReference>
<gene>
    <name evidence="1" type="ORF">FRIFI_2484</name>
</gene>
<dbReference type="Proteomes" id="UP000245695">
    <property type="component" value="Chromosome 1"/>
</dbReference>
<proteinExistence type="predicted"/>
<reference evidence="1 2" key="1">
    <citation type="submission" date="2014-09" db="EMBL/GenBank/DDBJ databases">
        <authorList>
            <person name="Hornung B.V."/>
        </authorList>
    </citation>
    <scope>NUCLEOTIDE SEQUENCE [LARGE SCALE GENOMIC DNA]</scope>
    <source>
        <strain evidence="1 2">FRIFI</strain>
    </source>
</reference>
<dbReference type="KEGG" id="rhom:FRIFI_2484"/>
<evidence type="ECO:0000313" key="1">
    <source>
        <dbReference type="EMBL" id="CEI74009.1"/>
    </source>
</evidence>
<evidence type="ECO:0000313" key="2">
    <source>
        <dbReference type="Proteomes" id="UP000245695"/>
    </source>
</evidence>
<accession>A0A2P2BUJ3</accession>
<keyword evidence="2" id="KW-1185">Reference proteome</keyword>
<dbReference type="AlphaFoldDB" id="A0A2P2BUJ3"/>
<dbReference type="EMBL" id="LN650648">
    <property type="protein sequence ID" value="CEI74009.1"/>
    <property type="molecule type" value="Genomic_DNA"/>
</dbReference>